<feature type="active site" description="Proton donor/acceptor" evidence="1">
    <location>
        <position position="153"/>
    </location>
</feature>
<comment type="pathway">
    <text evidence="1">Cell wall biogenesis; peptidoglycan biosynthesis.</text>
</comment>
<feature type="domain" description="L,D-TPase catalytic" evidence="2">
    <location>
        <begin position="18"/>
        <end position="189"/>
    </location>
</feature>
<keyword evidence="1" id="KW-0133">Cell shape</keyword>
<name>A0ABT3LXZ0_9LEPT</name>
<dbReference type="EMBL" id="JAMQPV010000001">
    <property type="protein sequence ID" value="MCW7462598.1"/>
    <property type="molecule type" value="Genomic_DNA"/>
</dbReference>
<evidence type="ECO:0000313" key="3">
    <source>
        <dbReference type="EMBL" id="MCW7462598.1"/>
    </source>
</evidence>
<evidence type="ECO:0000256" key="1">
    <source>
        <dbReference type="PROSITE-ProRule" id="PRU01373"/>
    </source>
</evidence>
<dbReference type="PANTHER" id="PTHR38589:SF1">
    <property type="entry name" value="BLR0621 PROTEIN"/>
    <property type="match status" value="1"/>
</dbReference>
<evidence type="ECO:0000259" key="2">
    <source>
        <dbReference type="PROSITE" id="PS52029"/>
    </source>
</evidence>
<protein>
    <submittedName>
        <fullName evidence="3">L,D-transpeptidase family protein</fullName>
    </submittedName>
</protein>
<dbReference type="PROSITE" id="PS52029">
    <property type="entry name" value="LD_TPASE"/>
    <property type="match status" value="1"/>
</dbReference>
<gene>
    <name evidence="3" type="ORF">ND812_10910</name>
</gene>
<dbReference type="InterPro" id="IPR005490">
    <property type="entry name" value="LD_TPept_cat_dom"/>
</dbReference>
<dbReference type="PANTHER" id="PTHR38589">
    <property type="entry name" value="BLR0621 PROTEIN"/>
    <property type="match status" value="1"/>
</dbReference>
<organism evidence="3 4">
    <name type="scientific">Leptospira limi</name>
    <dbReference type="NCBI Taxonomy" id="2950023"/>
    <lineage>
        <taxon>Bacteria</taxon>
        <taxon>Pseudomonadati</taxon>
        <taxon>Spirochaetota</taxon>
        <taxon>Spirochaetia</taxon>
        <taxon>Leptospirales</taxon>
        <taxon>Leptospiraceae</taxon>
        <taxon>Leptospira</taxon>
    </lineage>
</organism>
<accession>A0ABT3LXZ0</accession>
<feature type="active site" description="Nucleophile" evidence="1">
    <location>
        <position position="164"/>
    </location>
</feature>
<dbReference type="Pfam" id="PF03734">
    <property type="entry name" value="YkuD"/>
    <property type="match status" value="1"/>
</dbReference>
<reference evidence="3 4" key="1">
    <citation type="submission" date="2022-06" db="EMBL/GenBank/DDBJ databases">
        <title>Leptospira isolates from biofilms formed at urban environments.</title>
        <authorList>
            <person name="Ribeiro P.S."/>
            <person name="Sousa T."/>
            <person name="Carvalho N."/>
            <person name="Aburjaile F."/>
            <person name="Neves F."/>
            <person name="Oliveira D."/>
            <person name="Blanco L."/>
            <person name="Lima J."/>
            <person name="Costa F."/>
            <person name="Brenig B."/>
            <person name="Soares S."/>
            <person name="Ramos R."/>
            <person name="Goes-Neto A."/>
            <person name="Matiuzzi M."/>
            <person name="Azevedo V."/>
            <person name="Ristow P."/>
        </authorList>
    </citation>
    <scope>NUCLEOTIDE SEQUENCE [LARGE SCALE GENOMIC DNA]</scope>
    <source>
        <strain evidence="3 4">VSF25</strain>
    </source>
</reference>
<keyword evidence="4" id="KW-1185">Reference proteome</keyword>
<comment type="caution">
    <text evidence="3">The sequence shown here is derived from an EMBL/GenBank/DDBJ whole genome shotgun (WGS) entry which is preliminary data.</text>
</comment>
<keyword evidence="1" id="KW-0573">Peptidoglycan synthesis</keyword>
<evidence type="ECO:0000313" key="4">
    <source>
        <dbReference type="Proteomes" id="UP001209737"/>
    </source>
</evidence>
<dbReference type="Proteomes" id="UP001209737">
    <property type="component" value="Unassembled WGS sequence"/>
</dbReference>
<dbReference type="RefSeq" id="WP_265375471.1">
    <property type="nucleotide sequence ID" value="NZ_JAMQPV010000001.1"/>
</dbReference>
<sequence>MDQSGQHTFFESEQVLLVLAKHGETQGKLYLYTLVDGDWQTDLADVPVWLGRSGLTLSNLKKEGDGFTPQGYFPIKRILGKGKKSIRNLEYTQIRRYHFWSDDPKSKHYNQLLTKKEKGAIPLWESEIYDLFVVIEHNTNPSLPGQGSMIFLHPWMEAKPTSGCVGINREGLDKIVETLDGYKSPFLIISLLDEN</sequence>
<keyword evidence="1" id="KW-0961">Cell wall biogenesis/degradation</keyword>
<proteinExistence type="predicted"/>